<dbReference type="Proteomes" id="UP001596445">
    <property type="component" value="Unassembled WGS sequence"/>
</dbReference>
<comment type="caution">
    <text evidence="2">The sequence shown here is derived from an EMBL/GenBank/DDBJ whole genome shotgun (WGS) entry which is preliminary data.</text>
</comment>
<proteinExistence type="predicted"/>
<keyword evidence="1" id="KW-1133">Transmembrane helix</keyword>
<reference evidence="2 3" key="1">
    <citation type="journal article" date="2019" name="Int. J. Syst. Evol. Microbiol.">
        <title>The Global Catalogue of Microorganisms (GCM) 10K type strain sequencing project: providing services to taxonomists for standard genome sequencing and annotation.</title>
        <authorList>
            <consortium name="The Broad Institute Genomics Platform"/>
            <consortium name="The Broad Institute Genome Sequencing Center for Infectious Disease"/>
            <person name="Wu L."/>
            <person name="Ma J."/>
        </authorList>
    </citation>
    <scope>NUCLEOTIDE SEQUENCE [LARGE SCALE GENOMIC DNA]</scope>
    <source>
        <strain evidence="2 3">JCM 30072</strain>
    </source>
</reference>
<dbReference type="AlphaFoldDB" id="A0ABD5W198"/>
<feature type="transmembrane region" description="Helical" evidence="1">
    <location>
        <begin position="21"/>
        <end position="40"/>
    </location>
</feature>
<keyword evidence="3" id="KW-1185">Reference proteome</keyword>
<evidence type="ECO:0000256" key="1">
    <source>
        <dbReference type="SAM" id="Phobius"/>
    </source>
</evidence>
<accession>A0ABD5W198</accession>
<dbReference type="EMBL" id="JBHSZI010000001">
    <property type="protein sequence ID" value="MFC7057986.1"/>
    <property type="molecule type" value="Genomic_DNA"/>
</dbReference>
<keyword evidence="1" id="KW-0472">Membrane</keyword>
<sequence>MSLLALVTAFATNRPDFSVMGAVQTWVAIATVALVVVPPFMPLLNDLLSIGIAGAIAVVIQASGYYSLAYLG</sequence>
<name>A0ABD5W198_9EURY</name>
<feature type="transmembrane region" description="Helical" evidence="1">
    <location>
        <begin position="47"/>
        <end position="68"/>
    </location>
</feature>
<evidence type="ECO:0000313" key="3">
    <source>
        <dbReference type="Proteomes" id="UP001596445"/>
    </source>
</evidence>
<evidence type="ECO:0000313" key="2">
    <source>
        <dbReference type="EMBL" id="MFC7057986.1"/>
    </source>
</evidence>
<dbReference type="Pfam" id="PF26064">
    <property type="entry name" value="DUF8023"/>
    <property type="match status" value="1"/>
</dbReference>
<dbReference type="InterPro" id="IPR058336">
    <property type="entry name" value="VP3-like_halobact-type"/>
</dbReference>
<keyword evidence="1" id="KW-0812">Transmembrane</keyword>
<protein>
    <submittedName>
        <fullName evidence="2">Uncharacterized protein</fullName>
    </submittedName>
</protein>
<organism evidence="2 3">
    <name type="scientific">Halovenus salina</name>
    <dbReference type="NCBI Taxonomy" id="1510225"/>
    <lineage>
        <taxon>Archaea</taxon>
        <taxon>Methanobacteriati</taxon>
        <taxon>Methanobacteriota</taxon>
        <taxon>Stenosarchaea group</taxon>
        <taxon>Halobacteria</taxon>
        <taxon>Halobacteriales</taxon>
        <taxon>Haloarculaceae</taxon>
        <taxon>Halovenus</taxon>
    </lineage>
</organism>
<gene>
    <name evidence="2" type="ORF">ACFQQG_07130</name>
</gene>